<dbReference type="AlphaFoldDB" id="A0A068TU80"/>
<dbReference type="Gramene" id="CDO98908">
    <property type="protein sequence ID" value="CDO98908"/>
    <property type="gene ID" value="GSCOC_T00025868001"/>
</dbReference>
<dbReference type="PANTHER" id="PTHR48044">
    <property type="entry name" value="GLYCOSYLTRANSFERASE"/>
    <property type="match status" value="1"/>
</dbReference>
<dbReference type="Proteomes" id="UP000295252">
    <property type="component" value="Chromosome V"/>
</dbReference>
<dbReference type="SUPFAM" id="SSF53756">
    <property type="entry name" value="UDP-Glycosyltransferase/glycogen phosphorylase"/>
    <property type="match status" value="1"/>
</dbReference>
<organism evidence="1 2">
    <name type="scientific">Coffea canephora</name>
    <name type="common">Robusta coffee</name>
    <dbReference type="NCBI Taxonomy" id="49390"/>
    <lineage>
        <taxon>Eukaryota</taxon>
        <taxon>Viridiplantae</taxon>
        <taxon>Streptophyta</taxon>
        <taxon>Embryophyta</taxon>
        <taxon>Tracheophyta</taxon>
        <taxon>Spermatophyta</taxon>
        <taxon>Magnoliopsida</taxon>
        <taxon>eudicotyledons</taxon>
        <taxon>Gunneridae</taxon>
        <taxon>Pentapetalae</taxon>
        <taxon>asterids</taxon>
        <taxon>lamiids</taxon>
        <taxon>Gentianales</taxon>
        <taxon>Rubiaceae</taxon>
        <taxon>Ixoroideae</taxon>
        <taxon>Gardenieae complex</taxon>
        <taxon>Bertiereae - Coffeeae clade</taxon>
        <taxon>Coffeeae</taxon>
        <taxon>Coffea</taxon>
    </lineage>
</organism>
<reference evidence="2" key="1">
    <citation type="journal article" date="2014" name="Science">
        <title>The coffee genome provides insight into the convergent evolution of caffeine biosynthesis.</title>
        <authorList>
            <person name="Denoeud F."/>
            <person name="Carretero-Paulet L."/>
            <person name="Dereeper A."/>
            <person name="Droc G."/>
            <person name="Guyot R."/>
            <person name="Pietrella M."/>
            <person name="Zheng C."/>
            <person name="Alberti A."/>
            <person name="Anthony F."/>
            <person name="Aprea G."/>
            <person name="Aury J.M."/>
            <person name="Bento P."/>
            <person name="Bernard M."/>
            <person name="Bocs S."/>
            <person name="Campa C."/>
            <person name="Cenci A."/>
            <person name="Combes M.C."/>
            <person name="Crouzillat D."/>
            <person name="Da Silva C."/>
            <person name="Daddiego L."/>
            <person name="De Bellis F."/>
            <person name="Dussert S."/>
            <person name="Garsmeur O."/>
            <person name="Gayraud T."/>
            <person name="Guignon V."/>
            <person name="Jahn K."/>
            <person name="Jamilloux V."/>
            <person name="Joet T."/>
            <person name="Labadie K."/>
            <person name="Lan T."/>
            <person name="Leclercq J."/>
            <person name="Lepelley M."/>
            <person name="Leroy T."/>
            <person name="Li L.T."/>
            <person name="Librado P."/>
            <person name="Lopez L."/>
            <person name="Munoz A."/>
            <person name="Noel B."/>
            <person name="Pallavicini A."/>
            <person name="Perrotta G."/>
            <person name="Poncet V."/>
            <person name="Pot D."/>
            <person name="Priyono X."/>
            <person name="Rigoreau M."/>
            <person name="Rouard M."/>
            <person name="Rozas J."/>
            <person name="Tranchant-Dubreuil C."/>
            <person name="VanBuren R."/>
            <person name="Zhang Q."/>
            <person name="Andrade A.C."/>
            <person name="Argout X."/>
            <person name="Bertrand B."/>
            <person name="de Kochko A."/>
            <person name="Graziosi G."/>
            <person name="Henry R.J."/>
            <person name="Jayarama X."/>
            <person name="Ming R."/>
            <person name="Nagai C."/>
            <person name="Rounsley S."/>
            <person name="Sankoff D."/>
            <person name="Giuliano G."/>
            <person name="Albert V.A."/>
            <person name="Wincker P."/>
            <person name="Lashermes P."/>
        </authorList>
    </citation>
    <scope>NUCLEOTIDE SEQUENCE [LARGE SCALE GENOMIC DNA]</scope>
    <source>
        <strain evidence="2">cv. DH200-94</strain>
    </source>
</reference>
<dbReference type="Gene3D" id="3.40.50.2000">
    <property type="entry name" value="Glycogen Phosphorylase B"/>
    <property type="match status" value="1"/>
</dbReference>
<dbReference type="GO" id="GO:0008194">
    <property type="term" value="F:UDP-glycosyltransferase activity"/>
    <property type="evidence" value="ECO:0007669"/>
    <property type="project" value="UniProtKB-ARBA"/>
</dbReference>
<gene>
    <name evidence="1" type="ORF">GSCOC_T00025868001</name>
</gene>
<protein>
    <submittedName>
        <fullName evidence="1">Uncharacterized protein</fullName>
    </submittedName>
</protein>
<name>A0A068TU80_COFCA</name>
<dbReference type="InParanoid" id="A0A068TU80"/>
<dbReference type="GO" id="GO:1901135">
    <property type="term" value="P:carbohydrate derivative metabolic process"/>
    <property type="evidence" value="ECO:0007669"/>
    <property type="project" value="UniProtKB-ARBA"/>
</dbReference>
<evidence type="ECO:0000313" key="1">
    <source>
        <dbReference type="EMBL" id="CDO98908.1"/>
    </source>
</evidence>
<accession>A0A068TU80</accession>
<dbReference type="EMBL" id="HG739087">
    <property type="protein sequence ID" value="CDO98908.1"/>
    <property type="molecule type" value="Genomic_DNA"/>
</dbReference>
<evidence type="ECO:0000313" key="2">
    <source>
        <dbReference type="Proteomes" id="UP000295252"/>
    </source>
</evidence>
<keyword evidence="2" id="KW-1185">Reference proteome</keyword>
<proteinExistence type="predicted"/>
<dbReference type="PhylomeDB" id="A0A068TU80"/>
<dbReference type="PANTHER" id="PTHR48044:SF29">
    <property type="entry name" value="GLYCOSYLTRANSFERASE"/>
    <property type="match status" value="1"/>
</dbReference>
<sequence length="80" mass="8863">MDGITFGVPIIALPMQLDQPLNARLAVEIGVGVEKGCGEDIRKKARELSERIQSNVEEEISAVVEQRSAEPRTRLQIEAY</sequence>